<dbReference type="FunFam" id="1.10.287.70:FF:000002">
    <property type="entry name" value="Potassium voltage-gated channel subfamily a member"/>
    <property type="match status" value="1"/>
</dbReference>
<evidence type="ECO:0000256" key="10">
    <source>
        <dbReference type="ARBA" id="ARBA00023136"/>
    </source>
</evidence>
<keyword evidence="9" id="KW-0406">Ion transport</keyword>
<comment type="caution">
    <text evidence="16">The sequence shown here is derived from an EMBL/GenBank/DDBJ whole genome shotgun (WGS) entry which is preliminary data.</text>
</comment>
<evidence type="ECO:0000256" key="3">
    <source>
        <dbReference type="ARBA" id="ARBA00022538"/>
    </source>
</evidence>
<keyword evidence="7" id="KW-0630">Potassium</keyword>
<dbReference type="Pfam" id="PF00520">
    <property type="entry name" value="Ion_trans"/>
    <property type="match status" value="1"/>
</dbReference>
<evidence type="ECO:0000259" key="15">
    <source>
        <dbReference type="SMART" id="SM00225"/>
    </source>
</evidence>
<dbReference type="EMBL" id="NEDP02001525">
    <property type="protein sequence ID" value="OWF53047.1"/>
    <property type="molecule type" value="Genomic_DNA"/>
</dbReference>
<dbReference type="SUPFAM" id="SSF54695">
    <property type="entry name" value="POZ domain"/>
    <property type="match status" value="1"/>
</dbReference>
<dbReference type="PANTHER" id="PTHR11537">
    <property type="entry name" value="VOLTAGE-GATED POTASSIUM CHANNEL"/>
    <property type="match status" value="1"/>
</dbReference>
<evidence type="ECO:0000313" key="16">
    <source>
        <dbReference type="EMBL" id="OWF53047.1"/>
    </source>
</evidence>
<keyword evidence="8 14" id="KW-1133">Transmembrane helix</keyword>
<comment type="subcellular location">
    <subcellularLocation>
        <location evidence="1">Membrane</location>
        <topology evidence="1">Multi-pass membrane protein</topology>
    </subcellularLocation>
</comment>
<dbReference type="Gene3D" id="1.10.287.70">
    <property type="match status" value="1"/>
</dbReference>
<evidence type="ECO:0000256" key="6">
    <source>
        <dbReference type="ARBA" id="ARBA00022882"/>
    </source>
</evidence>
<keyword evidence="5" id="KW-0631">Potassium channel</keyword>
<protein>
    <submittedName>
        <fullName evidence="16">Potassium voltage-gated channel protein Shaw</fullName>
    </submittedName>
</protein>
<evidence type="ECO:0000256" key="1">
    <source>
        <dbReference type="ARBA" id="ARBA00004141"/>
    </source>
</evidence>
<keyword evidence="17" id="KW-1185">Reference proteome</keyword>
<dbReference type="InterPro" id="IPR003968">
    <property type="entry name" value="K_chnl_volt-dep_Kv"/>
</dbReference>
<dbReference type="OrthoDB" id="10025005at2759"/>
<dbReference type="Proteomes" id="UP000242188">
    <property type="component" value="Unassembled WGS sequence"/>
</dbReference>
<keyword evidence="4 14" id="KW-0812">Transmembrane</keyword>
<dbReference type="PRINTS" id="PR01491">
    <property type="entry name" value="KVCHANNEL"/>
</dbReference>
<dbReference type="PANTHER" id="PTHR11537:SF252">
    <property type="entry name" value="POTASSIUM VOLTAGE-GATED CHANNEL PROTEIN SHAW"/>
    <property type="match status" value="1"/>
</dbReference>
<dbReference type="Gene3D" id="3.30.710.10">
    <property type="entry name" value="Potassium Channel Kv1.1, Chain A"/>
    <property type="match status" value="1"/>
</dbReference>
<dbReference type="SUPFAM" id="SSF81324">
    <property type="entry name" value="Voltage-gated potassium channels"/>
    <property type="match status" value="1"/>
</dbReference>
<dbReference type="GO" id="GO:0005251">
    <property type="term" value="F:delayed rectifier potassium channel activity"/>
    <property type="evidence" value="ECO:0007669"/>
    <property type="project" value="TreeGrafter"/>
</dbReference>
<dbReference type="GO" id="GO:0001508">
    <property type="term" value="P:action potential"/>
    <property type="evidence" value="ECO:0007669"/>
    <property type="project" value="TreeGrafter"/>
</dbReference>
<dbReference type="InterPro" id="IPR003131">
    <property type="entry name" value="T1-type_BTB"/>
</dbReference>
<evidence type="ECO:0000256" key="12">
    <source>
        <dbReference type="ARBA" id="ARBA00061303"/>
    </source>
</evidence>
<dbReference type="FunFam" id="3.30.710.10:FF:000020">
    <property type="entry name" value="Potassium voltage-gated channel protein Shaw"/>
    <property type="match status" value="1"/>
</dbReference>
<evidence type="ECO:0000256" key="8">
    <source>
        <dbReference type="ARBA" id="ARBA00022989"/>
    </source>
</evidence>
<dbReference type="InterPro" id="IPR027359">
    <property type="entry name" value="Volt_channel_dom_sf"/>
</dbReference>
<comment type="similarity">
    <text evidence="12">Belongs to the potassium channel family. C (Shaw) (TC 1.A.1.2) subfamily. Shaw sub-subfamily.</text>
</comment>
<evidence type="ECO:0000313" key="17">
    <source>
        <dbReference type="Proteomes" id="UP000242188"/>
    </source>
</evidence>
<feature type="transmembrane region" description="Helical" evidence="14">
    <location>
        <begin position="384"/>
        <end position="400"/>
    </location>
</feature>
<dbReference type="InterPro" id="IPR000210">
    <property type="entry name" value="BTB/POZ_dom"/>
</dbReference>
<organism evidence="16 17">
    <name type="scientific">Mizuhopecten yessoensis</name>
    <name type="common">Japanese scallop</name>
    <name type="synonym">Patinopecten yessoensis</name>
    <dbReference type="NCBI Taxonomy" id="6573"/>
    <lineage>
        <taxon>Eukaryota</taxon>
        <taxon>Metazoa</taxon>
        <taxon>Spiralia</taxon>
        <taxon>Lophotrochozoa</taxon>
        <taxon>Mollusca</taxon>
        <taxon>Bivalvia</taxon>
        <taxon>Autobranchia</taxon>
        <taxon>Pteriomorphia</taxon>
        <taxon>Pectinida</taxon>
        <taxon>Pectinoidea</taxon>
        <taxon>Pectinidae</taxon>
        <taxon>Mizuhopecten</taxon>
    </lineage>
</organism>
<dbReference type="InterPro" id="IPR011333">
    <property type="entry name" value="SKP1/BTB/POZ_sf"/>
</dbReference>
<name>A0A210QWA6_MIZYE</name>
<dbReference type="STRING" id="6573.A0A210QWA6"/>
<accession>A0A210QWA6</accession>
<dbReference type="InterPro" id="IPR028325">
    <property type="entry name" value="VG_K_chnl"/>
</dbReference>
<proteinExistence type="inferred from homology"/>
<evidence type="ECO:0000256" key="14">
    <source>
        <dbReference type="SAM" id="Phobius"/>
    </source>
</evidence>
<evidence type="ECO:0000256" key="5">
    <source>
        <dbReference type="ARBA" id="ARBA00022826"/>
    </source>
</evidence>
<keyword evidence="2" id="KW-0813">Transport</keyword>
<dbReference type="Pfam" id="PF02214">
    <property type="entry name" value="BTB_2"/>
    <property type="match status" value="1"/>
</dbReference>
<evidence type="ECO:0000256" key="7">
    <source>
        <dbReference type="ARBA" id="ARBA00022958"/>
    </source>
</evidence>
<dbReference type="Gene3D" id="1.20.120.350">
    <property type="entry name" value="Voltage-gated potassium channels. Chain C"/>
    <property type="match status" value="1"/>
</dbReference>
<feature type="domain" description="BTB" evidence="15">
    <location>
        <begin position="31"/>
        <end position="131"/>
    </location>
</feature>
<dbReference type="GO" id="GO:0051260">
    <property type="term" value="P:protein homooligomerization"/>
    <property type="evidence" value="ECO:0007669"/>
    <property type="project" value="InterPro"/>
</dbReference>
<keyword evidence="10 14" id="KW-0472">Membrane</keyword>
<sequence>MHNGRKVSDFYEEVGATPIRRNGPRLCGDDERILLNVGGVRHETHVATLRNIPCTRLCKLAELHVISADSKRDEYFFDRHPSVFNSVIDFYRTGELHVPLEVCGAVVKRELDYWHVNQYCIKSCCWRHYRSYIENKAILDSFNRSLEKERVHINIDQYIGWKRFQMKIWMILEHPRTSRIAMIYGVVSLLFVIISILGFCLETLPMLQKPMRNVTRDVNATGGCSGSAQAQAMTQNEALNILDIICTVYFTIELAVRFSFAPEKVRFVRSMMNIIDLLALVPLYMQLLIFNTEDLNSCYVNGRLVIEIMFLLRIVRMFRIMHLVKHYQALKILVYALKASVQELLMLAIFLLIGMLVFASMIYYAERKDAVRPSDTFNTIPMGFWWALITMTTVGYGDVFPTQPIGYVVGAACAVSGVLMVALTIPVISNNFTLFYTHVRSRGTKEEERDRYRDSMSTCVNNPYKEETMISHSEEDGYGTISLLEEKRKPSNGSVIETYMNGHATLRNFPGRKSPKYKHFQKLTEATSLNDVIIRNSEFDLHRSNSDKARSDDGVGYAGETLL</sequence>
<feature type="compositionally biased region" description="Basic and acidic residues" evidence="13">
    <location>
        <begin position="544"/>
        <end position="553"/>
    </location>
</feature>
<evidence type="ECO:0000256" key="9">
    <source>
        <dbReference type="ARBA" id="ARBA00023065"/>
    </source>
</evidence>
<feature type="region of interest" description="Disordered" evidence="13">
    <location>
        <begin position="544"/>
        <end position="563"/>
    </location>
</feature>
<feature type="transmembrane region" description="Helical" evidence="14">
    <location>
        <begin position="344"/>
        <end position="364"/>
    </location>
</feature>
<feature type="transmembrane region" description="Helical" evidence="14">
    <location>
        <begin position="274"/>
        <end position="292"/>
    </location>
</feature>
<evidence type="ECO:0000256" key="13">
    <source>
        <dbReference type="SAM" id="MobiDB-lite"/>
    </source>
</evidence>
<dbReference type="GO" id="GO:0008076">
    <property type="term" value="C:voltage-gated potassium channel complex"/>
    <property type="evidence" value="ECO:0007669"/>
    <property type="project" value="InterPro"/>
</dbReference>
<feature type="transmembrane region" description="Helical" evidence="14">
    <location>
        <begin position="304"/>
        <end position="324"/>
    </location>
</feature>
<feature type="transmembrane region" description="Helical" evidence="14">
    <location>
        <begin position="407"/>
        <end position="428"/>
    </location>
</feature>
<keyword evidence="3" id="KW-0633">Potassium transport</keyword>
<gene>
    <name evidence="16" type="ORF">KP79_PYT08149</name>
</gene>
<keyword evidence="6" id="KW-0851">Voltage-gated channel</keyword>
<dbReference type="PRINTS" id="PR01498">
    <property type="entry name" value="SHAWCHANNEL"/>
</dbReference>
<dbReference type="PRINTS" id="PR00169">
    <property type="entry name" value="KCHANNEL"/>
</dbReference>
<evidence type="ECO:0000256" key="2">
    <source>
        <dbReference type="ARBA" id="ARBA00022448"/>
    </source>
</evidence>
<dbReference type="InterPro" id="IPR005821">
    <property type="entry name" value="Ion_trans_dom"/>
</dbReference>
<dbReference type="AlphaFoldDB" id="A0A210QWA6"/>
<evidence type="ECO:0000256" key="11">
    <source>
        <dbReference type="ARBA" id="ARBA00023303"/>
    </source>
</evidence>
<keyword evidence="11" id="KW-0407">Ion channel</keyword>
<dbReference type="SMART" id="SM00225">
    <property type="entry name" value="BTB"/>
    <property type="match status" value="1"/>
</dbReference>
<dbReference type="InterPro" id="IPR003974">
    <property type="entry name" value="K_chnl_volt-dep_Kv3"/>
</dbReference>
<reference evidence="16 17" key="1">
    <citation type="journal article" date="2017" name="Nat. Ecol. Evol.">
        <title>Scallop genome provides insights into evolution of bilaterian karyotype and development.</title>
        <authorList>
            <person name="Wang S."/>
            <person name="Zhang J."/>
            <person name="Jiao W."/>
            <person name="Li J."/>
            <person name="Xun X."/>
            <person name="Sun Y."/>
            <person name="Guo X."/>
            <person name="Huan P."/>
            <person name="Dong B."/>
            <person name="Zhang L."/>
            <person name="Hu X."/>
            <person name="Sun X."/>
            <person name="Wang J."/>
            <person name="Zhao C."/>
            <person name="Wang Y."/>
            <person name="Wang D."/>
            <person name="Huang X."/>
            <person name="Wang R."/>
            <person name="Lv J."/>
            <person name="Li Y."/>
            <person name="Zhang Z."/>
            <person name="Liu B."/>
            <person name="Lu W."/>
            <person name="Hui Y."/>
            <person name="Liang J."/>
            <person name="Zhou Z."/>
            <person name="Hou R."/>
            <person name="Li X."/>
            <person name="Liu Y."/>
            <person name="Li H."/>
            <person name="Ning X."/>
            <person name="Lin Y."/>
            <person name="Zhao L."/>
            <person name="Xing Q."/>
            <person name="Dou J."/>
            <person name="Li Y."/>
            <person name="Mao J."/>
            <person name="Guo H."/>
            <person name="Dou H."/>
            <person name="Li T."/>
            <person name="Mu C."/>
            <person name="Jiang W."/>
            <person name="Fu Q."/>
            <person name="Fu X."/>
            <person name="Miao Y."/>
            <person name="Liu J."/>
            <person name="Yu Q."/>
            <person name="Li R."/>
            <person name="Liao H."/>
            <person name="Li X."/>
            <person name="Kong Y."/>
            <person name="Jiang Z."/>
            <person name="Chourrout D."/>
            <person name="Li R."/>
            <person name="Bao Z."/>
        </authorList>
    </citation>
    <scope>NUCLEOTIDE SEQUENCE [LARGE SCALE GENOMIC DNA]</scope>
    <source>
        <strain evidence="16 17">PY_sf001</strain>
    </source>
</reference>
<evidence type="ECO:0000256" key="4">
    <source>
        <dbReference type="ARBA" id="ARBA00022692"/>
    </source>
</evidence>
<feature type="transmembrane region" description="Helical" evidence="14">
    <location>
        <begin position="181"/>
        <end position="201"/>
    </location>
</feature>